<accession>A0ABY1MPK8</accession>
<evidence type="ECO:0000313" key="1">
    <source>
        <dbReference type="EMBL" id="SMH65519.1"/>
    </source>
</evidence>
<proteinExistence type="predicted"/>
<gene>
    <name evidence="1" type="ORF">AFERRI_20301</name>
</gene>
<keyword evidence="2" id="KW-1185">Reference proteome</keyword>
<evidence type="ECO:0000313" key="2">
    <source>
        <dbReference type="Proteomes" id="UP000193925"/>
    </source>
</evidence>
<organism evidence="1 2">
    <name type="scientific">Acidithiobacillus ferrivorans</name>
    <dbReference type="NCBI Taxonomy" id="160808"/>
    <lineage>
        <taxon>Bacteria</taxon>
        <taxon>Pseudomonadati</taxon>
        <taxon>Pseudomonadota</taxon>
        <taxon>Acidithiobacillia</taxon>
        <taxon>Acidithiobacillales</taxon>
        <taxon>Acidithiobacillaceae</taxon>
        <taxon>Acidithiobacillus</taxon>
    </lineage>
</organism>
<sequence length="63" mass="6694">MLRYSLGVPIVRLSLQGILGGSLPLFTGTRNGVVLDPPQFGPQFAQVVISVGPRTTTAEFGHE</sequence>
<name>A0ABY1MPK8_9PROT</name>
<protein>
    <submittedName>
        <fullName evidence="1">Uncharacterized protein</fullName>
    </submittedName>
</protein>
<dbReference type="Proteomes" id="UP000193925">
    <property type="component" value="Chromosome AFERRI"/>
</dbReference>
<reference evidence="1 2" key="1">
    <citation type="submission" date="2017-03" db="EMBL/GenBank/DDBJ databases">
        <authorList>
            <person name="Regsiter A."/>
            <person name="William W."/>
        </authorList>
    </citation>
    <scope>NUCLEOTIDE SEQUENCE [LARGE SCALE GENOMIC DNA]</scope>
    <source>
        <strain evidence="1">PRJEB5721</strain>
    </source>
</reference>
<dbReference type="EMBL" id="LT841305">
    <property type="protein sequence ID" value="SMH65519.1"/>
    <property type="molecule type" value="Genomic_DNA"/>
</dbReference>